<dbReference type="AlphaFoldDB" id="A0A0A1T2S4"/>
<dbReference type="EMBL" id="CDHN01000003">
    <property type="protein sequence ID" value="CEJ91501.1"/>
    <property type="molecule type" value="Genomic_DNA"/>
</dbReference>
<reference evidence="3 4" key="1">
    <citation type="journal article" date="2015" name="Genome Announc.">
        <title>Draft Genome Sequence and Gene Annotation of the Entomopathogenic Fungus Verticillium hemipterigenum.</title>
        <authorList>
            <person name="Horn F."/>
            <person name="Habel A."/>
            <person name="Scharf D.H."/>
            <person name="Dworschak J."/>
            <person name="Brakhage A.A."/>
            <person name="Guthke R."/>
            <person name="Hertweck C."/>
            <person name="Linde J."/>
        </authorList>
    </citation>
    <scope>NUCLEOTIDE SEQUENCE [LARGE SCALE GENOMIC DNA]</scope>
</reference>
<feature type="transmembrane region" description="Helical" evidence="1">
    <location>
        <begin position="83"/>
        <end position="104"/>
    </location>
</feature>
<dbReference type="HOGENOM" id="CLU_033094_0_0_1"/>
<keyword evidence="4" id="KW-1185">Reference proteome</keyword>
<feature type="transmembrane region" description="Helical" evidence="1">
    <location>
        <begin position="269"/>
        <end position="288"/>
    </location>
</feature>
<dbReference type="Proteomes" id="UP000039046">
    <property type="component" value="Unassembled WGS sequence"/>
</dbReference>
<name>A0A0A1T2S4_9HYPO</name>
<evidence type="ECO:0000313" key="4">
    <source>
        <dbReference type="Proteomes" id="UP000039046"/>
    </source>
</evidence>
<keyword evidence="1" id="KW-0472">Membrane</keyword>
<organism evidence="3 4">
    <name type="scientific">[Torrubiella] hemipterigena</name>
    <dbReference type="NCBI Taxonomy" id="1531966"/>
    <lineage>
        <taxon>Eukaryota</taxon>
        <taxon>Fungi</taxon>
        <taxon>Dikarya</taxon>
        <taxon>Ascomycota</taxon>
        <taxon>Pezizomycotina</taxon>
        <taxon>Sordariomycetes</taxon>
        <taxon>Hypocreomycetidae</taxon>
        <taxon>Hypocreales</taxon>
        <taxon>Clavicipitaceae</taxon>
        <taxon>Clavicipitaceae incertae sedis</taxon>
        <taxon>'Torrubiella' clade</taxon>
    </lineage>
</organism>
<accession>A0A0A1T2S4</accession>
<dbReference type="OrthoDB" id="1461976at2759"/>
<dbReference type="GO" id="GO:0006629">
    <property type="term" value="P:lipid metabolic process"/>
    <property type="evidence" value="ECO:0007669"/>
    <property type="project" value="InterPro"/>
</dbReference>
<sequence>MATTTTTTTQTTVKSRKTVATGKTKQVEFPDIQTIRDAIPKDCFVPSTARSLSYVARDLILASALVYLAVTFIPTIENPIARYSAWMVYGWAQGLVCTGIWILAHEAGHGSFSVHPRLNDFVGWALHSSLGVPYFSWKFSHHRHHRFTSHMEKDMVFVPATKQDRKAGIHTLFLDPEIVEDAPIVNLIQLIAHQLAGWQMYMMFNISSGKDSKQRTEKSWLRQSHFEPTSAVFRPSEALYIALADLGLFLVGCGLYYASTLVGWAMVGWLYFVPYMWWNHWLIAITYLHHTHPDVHHYDAENWTYVKGALATIDRDFGFIDKHIFHGIIGFHVIHHLFPRIPFYKAEEATEAILPVIGDLYHREPSSFLGSLWNTFSKCKYVESDPDHHGAMRWAKK</sequence>
<feature type="transmembrane region" description="Helical" evidence="1">
    <location>
        <begin position="59"/>
        <end position="77"/>
    </location>
</feature>
<gene>
    <name evidence="3" type="ORF">VHEMI07207</name>
</gene>
<dbReference type="CDD" id="cd03507">
    <property type="entry name" value="Delta12-FADS-like"/>
    <property type="match status" value="1"/>
</dbReference>
<dbReference type="InterPro" id="IPR005804">
    <property type="entry name" value="FA_desaturase_dom"/>
</dbReference>
<dbReference type="PANTHER" id="PTHR32100">
    <property type="entry name" value="OMEGA-6 FATTY ACID DESATURASE, CHLOROPLASTIC"/>
    <property type="match status" value="1"/>
</dbReference>
<keyword evidence="1" id="KW-0812">Transmembrane</keyword>
<keyword evidence="1" id="KW-1133">Transmembrane helix</keyword>
<feature type="transmembrane region" description="Helical" evidence="1">
    <location>
        <begin position="238"/>
        <end position="257"/>
    </location>
</feature>
<evidence type="ECO:0000313" key="3">
    <source>
        <dbReference type="EMBL" id="CEJ91501.1"/>
    </source>
</evidence>
<dbReference type="Pfam" id="PF00487">
    <property type="entry name" value="FA_desaturase"/>
    <property type="match status" value="1"/>
</dbReference>
<dbReference type="InterPro" id="IPR012171">
    <property type="entry name" value="Fatty_acid_desaturase"/>
</dbReference>
<dbReference type="GO" id="GO:0016491">
    <property type="term" value="F:oxidoreductase activity"/>
    <property type="evidence" value="ECO:0007669"/>
    <property type="project" value="InterPro"/>
</dbReference>
<evidence type="ECO:0000259" key="2">
    <source>
        <dbReference type="Pfam" id="PF00487"/>
    </source>
</evidence>
<feature type="domain" description="Fatty acid desaturase" evidence="2">
    <location>
        <begin position="85"/>
        <end position="361"/>
    </location>
</feature>
<protein>
    <submittedName>
        <fullName evidence="3">Putative Bifunctional D12/D15 fatty acid desaturase</fullName>
    </submittedName>
</protein>
<evidence type="ECO:0000256" key="1">
    <source>
        <dbReference type="SAM" id="Phobius"/>
    </source>
</evidence>
<proteinExistence type="predicted"/>